<protein>
    <submittedName>
        <fullName evidence="1">Uncharacterized protein</fullName>
    </submittedName>
</protein>
<reference evidence="1 2" key="1">
    <citation type="journal article" date="2020" name="Phytopathology">
        <title>Genome Sequence Resources of Colletotrichum truncatum, C. plurivorum, C. musicola, and C. sojae: Four Species Pathogenic to Soybean (Glycine max).</title>
        <authorList>
            <person name="Rogerio F."/>
            <person name="Boufleur T.R."/>
            <person name="Ciampi-Guillardi M."/>
            <person name="Sukno S.A."/>
            <person name="Thon M.R."/>
            <person name="Massola Junior N.S."/>
            <person name="Baroncelli R."/>
        </authorList>
    </citation>
    <scope>NUCLEOTIDE SEQUENCE [LARGE SCALE GENOMIC DNA]</scope>
    <source>
        <strain evidence="1 2">LFN0009</strain>
    </source>
</reference>
<evidence type="ECO:0000313" key="1">
    <source>
        <dbReference type="EMBL" id="KAF6814826.1"/>
    </source>
</evidence>
<name>A0A8H6JLK9_9PEZI</name>
<dbReference type="Proteomes" id="UP000652219">
    <property type="component" value="Unassembled WGS sequence"/>
</dbReference>
<dbReference type="EMBL" id="WIGN01000040">
    <property type="protein sequence ID" value="KAF6814826.1"/>
    <property type="molecule type" value="Genomic_DNA"/>
</dbReference>
<accession>A0A8H6JLK9</accession>
<proteinExistence type="predicted"/>
<sequence length="444" mass="49505">MGQRHLLQANLDRFEPRSRGGHQVTFSGVLQLSGIKKPPVDVADFGASGPSDNQRVWQQSKSIIEDAAISAELFSIHAAEYYMNQSGLHRVTLYCPSAPRSVDAKKSRLVRMRWLLVASNLFVWAESLIIYCQSLARSYVQSAGAGNCPFISQYLKSVVLKVLIEVSRRCKRSSELGSNIEPGALVRYIGRYRDLAGPAYDTEPVVFLSSPFLHLPDSSTAKKTRSDTQPATLLDFLYGYDAGTTRQPQFGAHRVTLGNDALSRTVHVPDVWSLMIGSGLVITFSPLSSEEMLGDNILFDQKALSSTQGIHTVCVIDEQHKYRYHIVVDQDYDFVAFLRHATALSQPDDSNATTGYVLVDKYGKLVDSALWLELLTSGDIENHIFRLRKKNAMKTGREEQDIQMLSMKLLTENHSNSPDRAVTLGSAITSYLNHIRRQIHVAKV</sequence>
<evidence type="ECO:0000313" key="2">
    <source>
        <dbReference type="Proteomes" id="UP000652219"/>
    </source>
</evidence>
<keyword evidence="2" id="KW-1185">Reference proteome</keyword>
<organism evidence="1 2">
    <name type="scientific">Colletotrichum sojae</name>
    <dbReference type="NCBI Taxonomy" id="2175907"/>
    <lineage>
        <taxon>Eukaryota</taxon>
        <taxon>Fungi</taxon>
        <taxon>Dikarya</taxon>
        <taxon>Ascomycota</taxon>
        <taxon>Pezizomycotina</taxon>
        <taxon>Sordariomycetes</taxon>
        <taxon>Hypocreomycetidae</taxon>
        <taxon>Glomerellales</taxon>
        <taxon>Glomerellaceae</taxon>
        <taxon>Colletotrichum</taxon>
        <taxon>Colletotrichum orchidearum species complex</taxon>
    </lineage>
</organism>
<dbReference type="AlphaFoldDB" id="A0A8H6JLK9"/>
<gene>
    <name evidence="1" type="ORF">CSOJ01_03837</name>
</gene>
<comment type="caution">
    <text evidence="1">The sequence shown here is derived from an EMBL/GenBank/DDBJ whole genome shotgun (WGS) entry which is preliminary data.</text>
</comment>